<reference evidence="1" key="1">
    <citation type="submission" date="2020-11" db="EMBL/GenBank/DDBJ databases">
        <title>Sequencing the genomes of 1000 actinobacteria strains.</title>
        <authorList>
            <person name="Klenk H.-P."/>
        </authorList>
    </citation>
    <scope>NUCLEOTIDE SEQUENCE</scope>
    <source>
        <strain evidence="1">DSM 43175</strain>
    </source>
</reference>
<evidence type="ECO:0000313" key="1">
    <source>
        <dbReference type="EMBL" id="MBG6091547.1"/>
    </source>
</evidence>
<accession>A0A931GLI6</accession>
<dbReference type="Proteomes" id="UP000614047">
    <property type="component" value="Unassembled WGS sequence"/>
</dbReference>
<keyword evidence="2" id="KW-1185">Reference proteome</keyword>
<comment type="caution">
    <text evidence="1">The sequence shown here is derived from an EMBL/GenBank/DDBJ whole genome shotgun (WGS) entry which is preliminary data.</text>
</comment>
<dbReference type="RefSeq" id="WP_197013847.1">
    <property type="nucleotide sequence ID" value="NZ_BAABES010000019.1"/>
</dbReference>
<sequence>MTYFVYRTHYEGPLSKRVRRLPDASVLDWFRRGWTAVVDGGQDAWRWVDDDLGGEVYGLASVFEAARVHAVKAPRTWRELRDVLQEHLYVEGEVLVGEHGVRALTDDDEVVVPYFFFDDVLVEAHPDRLAYLLHDAWPLPEDAVENGDAVESGEGAGRTTALLLTHYDGDSICWQPPFVFEGVRLPELAERLRTAGEGMEDWPQELRVLRALVAPADGDIGDALRRCNLWPDYESMVGTQSLLGAHPEVHAQAMDVVARQGGLPSGRDPGRTLISVGEHLAQAAMHMCGTFGFQQWFLFDDLWERRHEDLSRSLIHYAADWDPLAGLDTVSR</sequence>
<dbReference type="EMBL" id="JADOUA010000001">
    <property type="protein sequence ID" value="MBG6091547.1"/>
    <property type="molecule type" value="Genomic_DNA"/>
</dbReference>
<organism evidence="1 2">
    <name type="scientific">Actinomadura viridis</name>
    <dbReference type="NCBI Taxonomy" id="58110"/>
    <lineage>
        <taxon>Bacteria</taxon>
        <taxon>Bacillati</taxon>
        <taxon>Actinomycetota</taxon>
        <taxon>Actinomycetes</taxon>
        <taxon>Streptosporangiales</taxon>
        <taxon>Thermomonosporaceae</taxon>
        <taxon>Actinomadura</taxon>
    </lineage>
</organism>
<protein>
    <submittedName>
        <fullName evidence="1">Uncharacterized protein</fullName>
    </submittedName>
</protein>
<gene>
    <name evidence="1" type="ORF">IW256_005660</name>
</gene>
<evidence type="ECO:0000313" key="2">
    <source>
        <dbReference type="Proteomes" id="UP000614047"/>
    </source>
</evidence>
<proteinExistence type="predicted"/>
<dbReference type="AlphaFoldDB" id="A0A931GLI6"/>
<name>A0A931GLI6_9ACTN</name>